<dbReference type="GO" id="GO:0016020">
    <property type="term" value="C:membrane"/>
    <property type="evidence" value="ECO:0007669"/>
    <property type="project" value="UniProtKB-SubCell"/>
</dbReference>
<dbReference type="Gene3D" id="1.20.1250.20">
    <property type="entry name" value="MFS general substrate transporter like domains"/>
    <property type="match status" value="1"/>
</dbReference>
<dbReference type="InParanoid" id="A0A6P7GLZ3"/>
<dbReference type="InterPro" id="IPR020846">
    <property type="entry name" value="MFS_dom"/>
</dbReference>
<evidence type="ECO:0000256" key="5">
    <source>
        <dbReference type="SAM" id="Phobius"/>
    </source>
</evidence>
<feature type="transmembrane region" description="Helical" evidence="5">
    <location>
        <begin position="93"/>
        <end position="111"/>
    </location>
</feature>
<feature type="transmembrane region" description="Helical" evidence="5">
    <location>
        <begin position="151"/>
        <end position="172"/>
    </location>
</feature>
<accession>A0A6P7GLZ3</accession>
<comment type="subcellular location">
    <subcellularLocation>
        <location evidence="1">Membrane</location>
        <topology evidence="1">Multi-pass membrane protein</topology>
    </subcellularLocation>
</comment>
<keyword evidence="2 5" id="KW-0812">Transmembrane</keyword>
<feature type="transmembrane region" description="Helical" evidence="5">
    <location>
        <begin position="178"/>
        <end position="197"/>
    </location>
</feature>
<dbReference type="InterPro" id="IPR036259">
    <property type="entry name" value="MFS_trans_sf"/>
</dbReference>
<dbReference type="PANTHER" id="PTHR48021">
    <property type="match status" value="1"/>
</dbReference>
<feature type="transmembrane region" description="Helical" evidence="5">
    <location>
        <begin position="20"/>
        <end position="42"/>
    </location>
</feature>
<feature type="domain" description="Major facilitator superfamily (MFS) profile" evidence="6">
    <location>
        <begin position="24"/>
        <end position="288"/>
    </location>
</feature>
<evidence type="ECO:0000256" key="2">
    <source>
        <dbReference type="ARBA" id="ARBA00022692"/>
    </source>
</evidence>
<dbReference type="PANTHER" id="PTHR48021:SF46">
    <property type="entry name" value="MAJOR FACILITATOR SUPERFAMILY (MFS) PROFILE DOMAIN-CONTAINING PROTEIN"/>
    <property type="match status" value="1"/>
</dbReference>
<organism evidence="7">
    <name type="scientific">Diabrotica virgifera virgifera</name>
    <name type="common">western corn rootworm</name>
    <dbReference type="NCBI Taxonomy" id="50390"/>
    <lineage>
        <taxon>Eukaryota</taxon>
        <taxon>Metazoa</taxon>
        <taxon>Ecdysozoa</taxon>
        <taxon>Arthropoda</taxon>
        <taxon>Hexapoda</taxon>
        <taxon>Insecta</taxon>
        <taxon>Pterygota</taxon>
        <taxon>Neoptera</taxon>
        <taxon>Endopterygota</taxon>
        <taxon>Coleoptera</taxon>
        <taxon>Polyphaga</taxon>
        <taxon>Cucujiformia</taxon>
        <taxon>Chrysomeloidea</taxon>
        <taxon>Chrysomelidae</taxon>
        <taxon>Galerucinae</taxon>
        <taxon>Diabroticina</taxon>
        <taxon>Diabroticites</taxon>
        <taxon>Diabrotica</taxon>
    </lineage>
</organism>
<evidence type="ECO:0000256" key="4">
    <source>
        <dbReference type="ARBA" id="ARBA00023136"/>
    </source>
</evidence>
<dbReference type="AlphaFoldDB" id="A0A6P7GLZ3"/>
<feature type="transmembrane region" description="Helical" evidence="5">
    <location>
        <begin position="117"/>
        <end position="139"/>
    </location>
</feature>
<feature type="non-terminal residue" evidence="7">
    <location>
        <position position="288"/>
    </location>
</feature>
<dbReference type="GO" id="GO:0022857">
    <property type="term" value="F:transmembrane transporter activity"/>
    <property type="evidence" value="ECO:0007669"/>
    <property type="project" value="InterPro"/>
</dbReference>
<keyword evidence="4 5" id="KW-0472">Membrane</keyword>
<gene>
    <name evidence="7" type="primary">LOC114340445</name>
</gene>
<feature type="transmembrane region" description="Helical" evidence="5">
    <location>
        <begin position="62"/>
        <end position="81"/>
    </location>
</feature>
<evidence type="ECO:0000256" key="1">
    <source>
        <dbReference type="ARBA" id="ARBA00004141"/>
    </source>
</evidence>
<dbReference type="InterPro" id="IPR050549">
    <property type="entry name" value="MFS_Trehalose_Transporter"/>
</dbReference>
<reference evidence="7" key="1">
    <citation type="submission" date="2025-08" db="UniProtKB">
        <authorList>
            <consortium name="RefSeq"/>
        </authorList>
    </citation>
    <scope>IDENTIFICATION</scope>
    <source>
        <tissue evidence="7">Whole insect</tissue>
    </source>
</reference>
<dbReference type="PROSITE" id="PS50850">
    <property type="entry name" value="MFS"/>
    <property type="match status" value="1"/>
</dbReference>
<feature type="transmembrane region" description="Helical" evidence="5">
    <location>
        <begin position="259"/>
        <end position="278"/>
    </location>
</feature>
<name>A0A6P7GLZ3_DIAVI</name>
<dbReference type="OrthoDB" id="6133115at2759"/>
<protein>
    <submittedName>
        <fullName evidence="7">Facilitated trehalose transporter Tret1-like</fullName>
    </submittedName>
</protein>
<dbReference type="SUPFAM" id="SSF103473">
    <property type="entry name" value="MFS general substrate transporter"/>
    <property type="match status" value="1"/>
</dbReference>
<evidence type="ECO:0000256" key="3">
    <source>
        <dbReference type="ARBA" id="ARBA00022989"/>
    </source>
</evidence>
<dbReference type="InterPro" id="IPR005828">
    <property type="entry name" value="MFS_sugar_transport-like"/>
</dbReference>
<dbReference type="RefSeq" id="XP_028146982.1">
    <property type="nucleotide sequence ID" value="XM_028291181.1"/>
</dbReference>
<dbReference type="Pfam" id="PF00083">
    <property type="entry name" value="Sugar_tr"/>
    <property type="match status" value="1"/>
</dbReference>
<keyword evidence="3 5" id="KW-1133">Transmembrane helix</keyword>
<evidence type="ECO:0000313" key="7">
    <source>
        <dbReference type="RefSeq" id="XP_028146982.1"/>
    </source>
</evidence>
<proteinExistence type="predicted"/>
<evidence type="ECO:0000259" key="6">
    <source>
        <dbReference type="PROSITE" id="PS50850"/>
    </source>
</evidence>
<sequence length="288" mass="32432">MKEKLEISAVVPQKSEKECFQITVILIAASQGFISGALSGWTSPFMVKIVEDKVNYNIREDQAALFAVVNVVGLIVLSPFLEPFVDIIGRKKAILLTSVPYILCWLTKALFTNLWALYFARLLVGLGDALLMCVIPIYIGEVATPKVRGVWGNAFFILVLFGTFIINVIGIYCSVKVTSYFFLILQVIVLFLSAFIIPESPSFYIAKNQLSEAKISLMKLRQNNNVDIEFTRMQNDIKRQLSESGTWTDLFFNHVNRKALIIAAFLRAAQILSGLWVFGSYTQFVFQK</sequence>